<dbReference type="RefSeq" id="WP_089285666.1">
    <property type="nucleotide sequence ID" value="NZ_FZOJ01000079.1"/>
</dbReference>
<dbReference type="Proteomes" id="UP000198304">
    <property type="component" value="Unassembled WGS sequence"/>
</dbReference>
<feature type="domain" description="CARDB" evidence="1">
    <location>
        <begin position="15"/>
        <end position="63"/>
    </location>
</feature>
<dbReference type="InterPro" id="IPR013783">
    <property type="entry name" value="Ig-like_fold"/>
</dbReference>
<evidence type="ECO:0000259" key="1">
    <source>
        <dbReference type="Pfam" id="PF07705"/>
    </source>
</evidence>
<accession>A0A239LGC8</accession>
<gene>
    <name evidence="2" type="ORF">SAMN05446037_10794</name>
</gene>
<protein>
    <submittedName>
        <fullName evidence="2">CARDB protein</fullName>
    </submittedName>
</protein>
<keyword evidence="3" id="KW-1185">Reference proteome</keyword>
<reference evidence="2 3" key="1">
    <citation type="submission" date="2017-06" db="EMBL/GenBank/DDBJ databases">
        <authorList>
            <person name="Kim H.J."/>
            <person name="Triplett B.A."/>
        </authorList>
    </citation>
    <scope>NUCLEOTIDE SEQUENCE [LARGE SCALE GENOMIC DNA]</scope>
    <source>
        <strain evidence="2 3">SCA</strain>
    </source>
</reference>
<dbReference type="InterPro" id="IPR011635">
    <property type="entry name" value="CARDB"/>
</dbReference>
<dbReference type="Gene3D" id="2.60.40.10">
    <property type="entry name" value="Immunoglobulins"/>
    <property type="match status" value="1"/>
</dbReference>
<dbReference type="Pfam" id="PF07705">
    <property type="entry name" value="CARDB"/>
    <property type="match status" value="1"/>
</dbReference>
<evidence type="ECO:0000313" key="2">
    <source>
        <dbReference type="EMBL" id="SNT29415.1"/>
    </source>
</evidence>
<proteinExistence type="predicted"/>
<organism evidence="2 3">
    <name type="scientific">Anaerovirgula multivorans</name>
    <dbReference type="NCBI Taxonomy" id="312168"/>
    <lineage>
        <taxon>Bacteria</taxon>
        <taxon>Bacillati</taxon>
        <taxon>Bacillota</taxon>
        <taxon>Clostridia</taxon>
        <taxon>Peptostreptococcales</taxon>
        <taxon>Natronincolaceae</taxon>
        <taxon>Anaerovirgula</taxon>
    </lineage>
</organism>
<dbReference type="EMBL" id="FZOJ01000079">
    <property type="protein sequence ID" value="SNT29415.1"/>
    <property type="molecule type" value="Genomic_DNA"/>
</dbReference>
<name>A0A239LGC8_9FIRM</name>
<sequence length="106" mass="11468">MLAAAMVGTFIIHGGTITVGTIQAGYTYNGGISLDGIPEGTHEIKVKADPFNEILESNKSNNEDKGNFAWIGVPDLNLFSFKTVSNATNFETEEDVDFILELSIKI</sequence>
<evidence type="ECO:0000313" key="3">
    <source>
        <dbReference type="Proteomes" id="UP000198304"/>
    </source>
</evidence>
<dbReference type="AlphaFoldDB" id="A0A239LGC8"/>